<dbReference type="AlphaFoldDB" id="A0A7L5BDJ4"/>
<keyword evidence="3" id="KW-1185">Reference proteome</keyword>
<dbReference type="Proteomes" id="UP000464865">
    <property type="component" value="Chromosome M15-11"/>
</dbReference>
<name>A0A7L5BDJ4_9HYPH</name>
<accession>A0A7L5BDJ4</accession>
<dbReference type="EMBL" id="CP048632">
    <property type="protein sequence ID" value="QIB39341.1"/>
    <property type="molecule type" value="Genomic_DNA"/>
</dbReference>
<organism evidence="1 3">
    <name type="scientific">Rhizobium oryzihabitans</name>
    <dbReference type="NCBI Taxonomy" id="2267833"/>
    <lineage>
        <taxon>Bacteria</taxon>
        <taxon>Pseudomonadati</taxon>
        <taxon>Pseudomonadota</taxon>
        <taxon>Alphaproteobacteria</taxon>
        <taxon>Hyphomicrobiales</taxon>
        <taxon>Rhizobiaceae</taxon>
        <taxon>Rhizobium/Agrobacterium group</taxon>
        <taxon>Rhizobium</taxon>
    </lineage>
</organism>
<evidence type="ECO:0000313" key="3">
    <source>
        <dbReference type="Proteomes" id="UP000464865"/>
    </source>
</evidence>
<dbReference type="RefSeq" id="WP_062653798.1">
    <property type="nucleotide sequence ID" value="NZ_CP048632.1"/>
</dbReference>
<sequence>MTNVERTAKPGRTLCINPCCNRTAPADEFPGEMICGKCFKSLPQNVRNDHRFYWKQIRMWRRRIAKATDEIKLVRMRNLLNMWEHRLGDHWDEEIKARVTSPEKPEGLDGFLEELGIA</sequence>
<dbReference type="EMBL" id="CP048632">
    <property type="protein sequence ID" value="QIB36950.1"/>
    <property type="molecule type" value="Genomic_DNA"/>
</dbReference>
<proteinExistence type="predicted"/>
<dbReference type="KEGG" id="roy:G3A56_16140"/>
<gene>
    <name evidence="1" type="ORF">G3A56_02200</name>
    <name evidence="2" type="ORF">G3A56_16140</name>
</gene>
<reference evidence="1 3" key="1">
    <citation type="submission" date="2020-02" db="EMBL/GenBank/DDBJ databases">
        <title>Plant-Promoting Endophytic Bacterium Rhizobium oryzihabitans sp. nov., Isolated from the Root of Rice.</title>
        <authorList>
            <person name="zhao J."/>
            <person name="Zhang G."/>
        </authorList>
    </citation>
    <scope>NUCLEOTIDE SEQUENCE [LARGE SCALE GENOMIC DNA]</scope>
    <source>
        <strain evidence="1 3">M15</strain>
    </source>
</reference>
<evidence type="ECO:0000313" key="1">
    <source>
        <dbReference type="EMBL" id="QIB36950.1"/>
    </source>
</evidence>
<dbReference type="KEGG" id="roy:G3A56_02200"/>
<protein>
    <submittedName>
        <fullName evidence="1">Uncharacterized protein</fullName>
    </submittedName>
</protein>
<evidence type="ECO:0000313" key="2">
    <source>
        <dbReference type="EMBL" id="QIB39341.1"/>
    </source>
</evidence>